<proteinExistence type="predicted"/>
<dbReference type="Pfam" id="PF06719">
    <property type="entry name" value="AraC_N"/>
    <property type="match status" value="1"/>
</dbReference>
<dbReference type="SUPFAM" id="SSF46689">
    <property type="entry name" value="Homeodomain-like"/>
    <property type="match status" value="2"/>
</dbReference>
<dbReference type="InterPro" id="IPR009057">
    <property type="entry name" value="Homeodomain-like_sf"/>
</dbReference>
<reference evidence="4 5" key="1">
    <citation type="submission" date="2015-03" db="EMBL/GenBank/DDBJ databases">
        <title>Draft genome sequence of Luteibacter yeojuensis strain SU11.</title>
        <authorList>
            <person name="Sulaiman J."/>
            <person name="Priya K."/>
            <person name="Chan K.-G."/>
        </authorList>
    </citation>
    <scope>NUCLEOTIDE SEQUENCE [LARGE SCALE GENOMIC DNA]</scope>
    <source>
        <strain evidence="4 5">SU11</strain>
    </source>
</reference>
<keyword evidence="1" id="KW-0805">Transcription regulation</keyword>
<dbReference type="OrthoDB" id="34150at2"/>
<dbReference type="PANTHER" id="PTHR43436">
    <property type="entry name" value="ARAC-FAMILY TRANSCRIPTIONAL REGULATOR"/>
    <property type="match status" value="1"/>
</dbReference>
<organism evidence="4 5">
    <name type="scientific">Luteibacter yeojuensis</name>
    <dbReference type="NCBI Taxonomy" id="345309"/>
    <lineage>
        <taxon>Bacteria</taxon>
        <taxon>Pseudomonadati</taxon>
        <taxon>Pseudomonadota</taxon>
        <taxon>Gammaproteobacteria</taxon>
        <taxon>Lysobacterales</taxon>
        <taxon>Rhodanobacteraceae</taxon>
        <taxon>Luteibacter</taxon>
    </lineage>
</organism>
<dbReference type="PROSITE" id="PS01124">
    <property type="entry name" value="HTH_ARAC_FAMILY_2"/>
    <property type="match status" value="1"/>
</dbReference>
<dbReference type="InterPro" id="IPR018060">
    <property type="entry name" value="HTH_AraC"/>
</dbReference>
<evidence type="ECO:0000256" key="1">
    <source>
        <dbReference type="ARBA" id="ARBA00023015"/>
    </source>
</evidence>
<dbReference type="Pfam" id="PF12833">
    <property type="entry name" value="HTH_18"/>
    <property type="match status" value="1"/>
</dbReference>
<dbReference type="Proteomes" id="UP000033651">
    <property type="component" value="Unassembled WGS sequence"/>
</dbReference>
<gene>
    <name evidence="4" type="ORF">VI08_17090</name>
</gene>
<dbReference type="GO" id="GO:0043565">
    <property type="term" value="F:sequence-specific DNA binding"/>
    <property type="evidence" value="ECO:0007669"/>
    <property type="project" value="InterPro"/>
</dbReference>
<dbReference type="PATRIC" id="fig|345309.4.peg.3199"/>
<dbReference type="GO" id="GO:0003700">
    <property type="term" value="F:DNA-binding transcription factor activity"/>
    <property type="evidence" value="ECO:0007669"/>
    <property type="project" value="InterPro"/>
</dbReference>
<dbReference type="EMBL" id="JZRB01000045">
    <property type="protein sequence ID" value="KJV28079.1"/>
    <property type="molecule type" value="Genomic_DNA"/>
</dbReference>
<dbReference type="Gene3D" id="1.10.10.60">
    <property type="entry name" value="Homeodomain-like"/>
    <property type="match status" value="2"/>
</dbReference>
<dbReference type="AlphaFoldDB" id="A0A0F3KD99"/>
<evidence type="ECO:0000259" key="3">
    <source>
        <dbReference type="PROSITE" id="PS01124"/>
    </source>
</evidence>
<name>A0A0F3KD99_9GAMM</name>
<accession>A0A0F3KD99</accession>
<comment type="caution">
    <text evidence="4">The sequence shown here is derived from an EMBL/GenBank/DDBJ whole genome shotgun (WGS) entry which is preliminary data.</text>
</comment>
<keyword evidence="2" id="KW-0804">Transcription</keyword>
<evidence type="ECO:0000256" key="2">
    <source>
        <dbReference type="ARBA" id="ARBA00023163"/>
    </source>
</evidence>
<dbReference type="SMART" id="SM00342">
    <property type="entry name" value="HTH_ARAC"/>
    <property type="match status" value="1"/>
</dbReference>
<dbReference type="PANTHER" id="PTHR43436:SF1">
    <property type="entry name" value="TRANSCRIPTIONAL REGULATORY PROTEIN"/>
    <property type="match status" value="1"/>
</dbReference>
<dbReference type="RefSeq" id="WP_045830831.1">
    <property type="nucleotide sequence ID" value="NZ_JZRB01000045.1"/>
</dbReference>
<sequence length="293" mass="32149">MEKMLERMRDIVERHAAHPRHETAVPRLTLYRVAHAAHPSHVFYRPRMVVILRGSKTIAAGEEPFLADTSTFLLVTVDLPVCAQVFLDAEGRPHLALSMDIDRDALAEAMARLPAKAGTPGSPAGVATARMTPELLEPFARLLELVDRPQDIPFVAPLIEQEIYYRLFQGGLGDTLRQLALNGSHVAQIGRATEWIKANYAAPMSVEALADASGMSVTSFHRHFKAITLMTPVQYRTKLRLQEARKMLLAESRSAGAVAASVGYDSQSQFTRDYKRLFGAPPAADVARTAGAP</sequence>
<keyword evidence="5" id="KW-1185">Reference proteome</keyword>
<feature type="domain" description="HTH araC/xylS-type" evidence="3">
    <location>
        <begin position="190"/>
        <end position="288"/>
    </location>
</feature>
<evidence type="ECO:0000313" key="4">
    <source>
        <dbReference type="EMBL" id="KJV28079.1"/>
    </source>
</evidence>
<evidence type="ECO:0000313" key="5">
    <source>
        <dbReference type="Proteomes" id="UP000033651"/>
    </source>
</evidence>
<dbReference type="InterPro" id="IPR009594">
    <property type="entry name" value="Tscrpt_reg_HTH_AraC_N"/>
</dbReference>
<protein>
    <submittedName>
        <fullName evidence="4">AraC family transcriptional regulator</fullName>
    </submittedName>
</protein>